<keyword evidence="3" id="KW-1185">Reference proteome</keyword>
<evidence type="ECO:0000256" key="1">
    <source>
        <dbReference type="SAM" id="MobiDB-lite"/>
    </source>
</evidence>
<gene>
    <name evidence="2" type="ORF">Ctob_007031</name>
</gene>
<dbReference type="EMBL" id="JWZX01002740">
    <property type="protein sequence ID" value="KOO27256.1"/>
    <property type="molecule type" value="Genomic_DNA"/>
</dbReference>
<evidence type="ECO:0000313" key="3">
    <source>
        <dbReference type="Proteomes" id="UP000037460"/>
    </source>
</evidence>
<dbReference type="AlphaFoldDB" id="A0A0M0JKY4"/>
<comment type="caution">
    <text evidence="2">The sequence shown here is derived from an EMBL/GenBank/DDBJ whole genome shotgun (WGS) entry which is preliminary data.</text>
</comment>
<feature type="compositionally biased region" description="Gly residues" evidence="1">
    <location>
        <begin position="46"/>
        <end position="62"/>
    </location>
</feature>
<dbReference type="Proteomes" id="UP000037460">
    <property type="component" value="Unassembled WGS sequence"/>
</dbReference>
<feature type="region of interest" description="Disordered" evidence="1">
    <location>
        <begin position="32"/>
        <end position="66"/>
    </location>
</feature>
<accession>A0A0M0JKY4</accession>
<protein>
    <submittedName>
        <fullName evidence="2">Uncharacterized protein</fullName>
    </submittedName>
</protein>
<name>A0A0M0JKY4_9EUKA</name>
<evidence type="ECO:0000313" key="2">
    <source>
        <dbReference type="EMBL" id="KOO27256.1"/>
    </source>
</evidence>
<reference evidence="3" key="1">
    <citation type="journal article" date="2015" name="PLoS Genet.">
        <title>Genome Sequence and Transcriptome Analyses of Chrysochromulina tobin: Metabolic Tools for Enhanced Algal Fitness in the Prominent Order Prymnesiales (Haptophyceae).</title>
        <authorList>
            <person name="Hovde B.T."/>
            <person name="Deodato C.R."/>
            <person name="Hunsperger H.M."/>
            <person name="Ryken S.A."/>
            <person name="Yost W."/>
            <person name="Jha R.K."/>
            <person name="Patterson J."/>
            <person name="Monnat R.J. Jr."/>
            <person name="Barlow S.B."/>
            <person name="Starkenburg S.R."/>
            <person name="Cattolico R.A."/>
        </authorList>
    </citation>
    <scope>NUCLEOTIDE SEQUENCE</scope>
    <source>
        <strain evidence="3">CCMP291</strain>
    </source>
</reference>
<proteinExistence type="predicted"/>
<organism evidence="2 3">
    <name type="scientific">Chrysochromulina tobinii</name>
    <dbReference type="NCBI Taxonomy" id="1460289"/>
    <lineage>
        <taxon>Eukaryota</taxon>
        <taxon>Haptista</taxon>
        <taxon>Haptophyta</taxon>
        <taxon>Prymnesiophyceae</taxon>
        <taxon>Prymnesiales</taxon>
        <taxon>Chrysochromulinaceae</taxon>
        <taxon>Chrysochromulina</taxon>
    </lineage>
</organism>
<sequence>MVGMVEAKYMAQKHGSSLAKWFPGRIESAPDAEGRCNVRPTKRPRTGGGSGGGSAATGGVDGSEGDRMACDAETVYRLCGRVLAKALIEGVACCVDDKLPLFVLEYVMTSDDL</sequence>